<dbReference type="STRING" id="1503961.SAMN05421736_10579"/>
<gene>
    <name evidence="8" type="ORF">SAMN05421736_10579</name>
</gene>
<dbReference type="Proteomes" id="UP000198935">
    <property type="component" value="Unassembled WGS sequence"/>
</dbReference>
<dbReference type="GO" id="GO:0005886">
    <property type="term" value="C:plasma membrane"/>
    <property type="evidence" value="ECO:0007669"/>
    <property type="project" value="UniProtKB-SubCell"/>
</dbReference>
<keyword evidence="5" id="KW-0472">Membrane</keyword>
<organism evidence="8 9">
    <name type="scientific">Evansella caseinilytica</name>
    <dbReference type="NCBI Taxonomy" id="1503961"/>
    <lineage>
        <taxon>Bacteria</taxon>
        <taxon>Bacillati</taxon>
        <taxon>Bacillota</taxon>
        <taxon>Bacilli</taxon>
        <taxon>Bacillales</taxon>
        <taxon>Bacillaceae</taxon>
        <taxon>Evansella</taxon>
    </lineage>
</organism>
<dbReference type="InterPro" id="IPR050957">
    <property type="entry name" value="BMP_lipoprotein"/>
</dbReference>
<keyword evidence="9" id="KW-1185">Reference proteome</keyword>
<evidence type="ECO:0000256" key="2">
    <source>
        <dbReference type="ARBA" id="ARBA00008610"/>
    </source>
</evidence>
<dbReference type="PROSITE" id="PS51257">
    <property type="entry name" value="PROKAR_LIPOPROTEIN"/>
    <property type="match status" value="1"/>
</dbReference>
<evidence type="ECO:0000256" key="4">
    <source>
        <dbReference type="ARBA" id="ARBA00022729"/>
    </source>
</evidence>
<dbReference type="PANTHER" id="PTHR34296">
    <property type="entry name" value="TRANSCRIPTIONAL ACTIVATOR PROTEIN MED"/>
    <property type="match status" value="1"/>
</dbReference>
<evidence type="ECO:0000256" key="5">
    <source>
        <dbReference type="ARBA" id="ARBA00023136"/>
    </source>
</evidence>
<keyword evidence="3" id="KW-1003">Cell membrane</keyword>
<comment type="subcellular location">
    <subcellularLocation>
        <location evidence="1">Cell membrane</location>
        <topology evidence="1">Lipid-anchor</topology>
    </subcellularLocation>
</comment>
<accession>A0A1H3PJM7</accession>
<dbReference type="OrthoDB" id="2556857at2"/>
<dbReference type="Gene3D" id="3.40.50.2300">
    <property type="match status" value="2"/>
</dbReference>
<dbReference type="Pfam" id="PF02608">
    <property type="entry name" value="Bmp"/>
    <property type="match status" value="1"/>
</dbReference>
<name>A0A1H3PJM7_9BACI</name>
<evidence type="ECO:0000313" key="9">
    <source>
        <dbReference type="Proteomes" id="UP000198935"/>
    </source>
</evidence>
<evidence type="ECO:0000259" key="7">
    <source>
        <dbReference type="Pfam" id="PF02608"/>
    </source>
</evidence>
<evidence type="ECO:0000256" key="3">
    <source>
        <dbReference type="ARBA" id="ARBA00022475"/>
    </source>
</evidence>
<proteinExistence type="inferred from homology"/>
<keyword evidence="6" id="KW-0449">Lipoprotein</keyword>
<keyword evidence="4" id="KW-0732">Signal</keyword>
<comment type="similarity">
    <text evidence="2">Belongs to the BMP lipoprotein family.</text>
</comment>
<evidence type="ECO:0000256" key="1">
    <source>
        <dbReference type="ARBA" id="ARBA00004193"/>
    </source>
</evidence>
<dbReference type="InterPro" id="IPR028082">
    <property type="entry name" value="Peripla_BP_I"/>
</dbReference>
<protein>
    <submittedName>
        <fullName evidence="8">Transcriptional activator of comK protein</fullName>
    </submittedName>
</protein>
<dbReference type="PANTHER" id="PTHR34296:SF2">
    <property type="entry name" value="ABC TRANSPORTER GUANOSINE-BINDING PROTEIN NUPN"/>
    <property type="match status" value="1"/>
</dbReference>
<evidence type="ECO:0000256" key="6">
    <source>
        <dbReference type="ARBA" id="ARBA00023288"/>
    </source>
</evidence>
<dbReference type="EMBL" id="FNPI01000005">
    <property type="protein sequence ID" value="SDZ01297.1"/>
    <property type="molecule type" value="Genomic_DNA"/>
</dbReference>
<reference evidence="9" key="1">
    <citation type="submission" date="2016-10" db="EMBL/GenBank/DDBJ databases">
        <authorList>
            <person name="Varghese N."/>
            <person name="Submissions S."/>
        </authorList>
    </citation>
    <scope>NUCLEOTIDE SEQUENCE [LARGE SCALE GENOMIC DNA]</scope>
    <source>
        <strain evidence="9">SP</strain>
    </source>
</reference>
<dbReference type="SUPFAM" id="SSF53822">
    <property type="entry name" value="Periplasmic binding protein-like I"/>
    <property type="match status" value="1"/>
</dbReference>
<dbReference type="InterPro" id="IPR003760">
    <property type="entry name" value="PnrA-like"/>
</dbReference>
<sequence length="320" mass="35574">MIHKLKYFGIIIVIFLLGCSQVDKGGVEKAGLLLSHPLDDQGWNSKAYQGILTIQSSLGIDVHVKEEVQTYDQIKKAIEDFHQEDVTLIFGHGSLYADYFMKVKDDYPHIHFVNFNGDVSGNNITSLHFQGYAMGYFAGMLSGAMTKSNQLGVIAAFPHQPEIHGFQDGVSYSNPDAVVHLGYVESWVDEEKALEIYEIFKASGADIFYPAGDGYHVQVVEKIKSDGLFAIGYVEDHIDLGESTILTSTVQHVEKLYEAVAEAYQQGTLETGNLYYDFAESVIALGEFSREVPEDIQLTVEKAIETYIETGKLPHELDGQ</sequence>
<evidence type="ECO:0000313" key="8">
    <source>
        <dbReference type="EMBL" id="SDZ01297.1"/>
    </source>
</evidence>
<dbReference type="AlphaFoldDB" id="A0A1H3PJM7"/>
<feature type="domain" description="ABC transporter substrate-binding protein PnrA-like" evidence="7">
    <location>
        <begin position="28"/>
        <end position="315"/>
    </location>
</feature>